<dbReference type="Pfam" id="PF13927">
    <property type="entry name" value="Ig_3"/>
    <property type="match status" value="1"/>
</dbReference>
<evidence type="ECO:0000256" key="2">
    <source>
        <dbReference type="SAM" id="Phobius"/>
    </source>
</evidence>
<dbReference type="InterPro" id="IPR037448">
    <property type="entry name" value="Zig-8"/>
</dbReference>
<proteinExistence type="predicted"/>
<keyword evidence="5" id="KW-1185">Reference proteome</keyword>
<protein>
    <recommendedName>
        <fullName evidence="3">Ig-like domain-containing protein</fullName>
    </recommendedName>
</protein>
<accession>A0AAE1ND94</accession>
<evidence type="ECO:0000259" key="3">
    <source>
        <dbReference type="PROSITE" id="PS50835"/>
    </source>
</evidence>
<dbReference type="SUPFAM" id="SSF48726">
    <property type="entry name" value="Immunoglobulin"/>
    <property type="match status" value="1"/>
</dbReference>
<dbReference type="PROSITE" id="PS50835">
    <property type="entry name" value="IG_LIKE"/>
    <property type="match status" value="1"/>
</dbReference>
<dbReference type="InterPro" id="IPR003599">
    <property type="entry name" value="Ig_sub"/>
</dbReference>
<evidence type="ECO:0000313" key="4">
    <source>
        <dbReference type="EMBL" id="KAK4287803.1"/>
    </source>
</evidence>
<dbReference type="PANTHER" id="PTHR23279:SF37">
    <property type="entry name" value="DEFECTIVE PROBOSCIS EXTENSION RESPONSE 13, ISOFORM B"/>
    <property type="match status" value="1"/>
</dbReference>
<dbReference type="InterPro" id="IPR013783">
    <property type="entry name" value="Ig-like_fold"/>
</dbReference>
<dbReference type="PANTHER" id="PTHR23279">
    <property type="entry name" value="DEFECTIVE PROBOSCIS EXTENSION RESPONSE DPR -RELATED"/>
    <property type="match status" value="1"/>
</dbReference>
<dbReference type="SMART" id="SM00409">
    <property type="entry name" value="IG"/>
    <property type="match status" value="1"/>
</dbReference>
<name>A0AAE1ND94_9EUCA</name>
<keyword evidence="2" id="KW-1133">Transmembrane helix</keyword>
<feature type="region of interest" description="Disordered" evidence="1">
    <location>
        <begin position="91"/>
        <end position="110"/>
    </location>
</feature>
<keyword evidence="2" id="KW-0472">Membrane</keyword>
<feature type="compositionally biased region" description="Polar residues" evidence="1">
    <location>
        <begin position="93"/>
        <end position="104"/>
    </location>
</feature>
<gene>
    <name evidence="4" type="ORF">Pmani_039138</name>
</gene>
<dbReference type="CDD" id="cd00096">
    <property type="entry name" value="Ig"/>
    <property type="match status" value="1"/>
</dbReference>
<dbReference type="Gene3D" id="2.60.40.10">
    <property type="entry name" value="Immunoglobulins"/>
    <property type="match status" value="1"/>
</dbReference>
<dbReference type="AlphaFoldDB" id="A0AAE1ND94"/>
<dbReference type="InterPro" id="IPR007110">
    <property type="entry name" value="Ig-like_dom"/>
</dbReference>
<evidence type="ECO:0000256" key="1">
    <source>
        <dbReference type="SAM" id="MobiDB-lite"/>
    </source>
</evidence>
<dbReference type="GO" id="GO:0032589">
    <property type="term" value="C:neuron projection membrane"/>
    <property type="evidence" value="ECO:0007669"/>
    <property type="project" value="TreeGrafter"/>
</dbReference>
<reference evidence="4" key="1">
    <citation type="submission" date="2023-11" db="EMBL/GenBank/DDBJ databases">
        <title>Genome assemblies of two species of porcelain crab, Petrolisthes cinctipes and Petrolisthes manimaculis (Anomura: Porcellanidae).</title>
        <authorList>
            <person name="Angst P."/>
        </authorList>
    </citation>
    <scope>NUCLEOTIDE SEQUENCE</scope>
    <source>
        <strain evidence="4">PB745_02</strain>
        <tissue evidence="4">Gill</tissue>
    </source>
</reference>
<dbReference type="EMBL" id="JAWZYT010006649">
    <property type="protein sequence ID" value="KAK4287803.1"/>
    <property type="molecule type" value="Genomic_DNA"/>
</dbReference>
<dbReference type="Proteomes" id="UP001292094">
    <property type="component" value="Unassembled WGS sequence"/>
</dbReference>
<dbReference type="GO" id="GO:0050808">
    <property type="term" value="P:synapse organization"/>
    <property type="evidence" value="ECO:0007669"/>
    <property type="project" value="TreeGrafter"/>
</dbReference>
<comment type="caution">
    <text evidence="4">The sequence shown here is derived from an EMBL/GenBank/DDBJ whole genome shotgun (WGS) entry which is preliminary data.</text>
</comment>
<evidence type="ECO:0000313" key="5">
    <source>
        <dbReference type="Proteomes" id="UP001292094"/>
    </source>
</evidence>
<feature type="transmembrane region" description="Helical" evidence="2">
    <location>
        <begin position="124"/>
        <end position="146"/>
    </location>
</feature>
<feature type="domain" description="Ig-like" evidence="3">
    <location>
        <begin position="1"/>
        <end position="83"/>
    </location>
</feature>
<dbReference type="InterPro" id="IPR036179">
    <property type="entry name" value="Ig-like_dom_sf"/>
</dbReference>
<organism evidence="4 5">
    <name type="scientific">Petrolisthes manimaculis</name>
    <dbReference type="NCBI Taxonomy" id="1843537"/>
    <lineage>
        <taxon>Eukaryota</taxon>
        <taxon>Metazoa</taxon>
        <taxon>Ecdysozoa</taxon>
        <taxon>Arthropoda</taxon>
        <taxon>Crustacea</taxon>
        <taxon>Multicrustacea</taxon>
        <taxon>Malacostraca</taxon>
        <taxon>Eumalacostraca</taxon>
        <taxon>Eucarida</taxon>
        <taxon>Decapoda</taxon>
        <taxon>Pleocyemata</taxon>
        <taxon>Anomura</taxon>
        <taxon>Galatheoidea</taxon>
        <taxon>Porcellanidae</taxon>
        <taxon>Petrolisthes</taxon>
    </lineage>
</organism>
<sequence>MKGPAVRMVAAGSGLKLVCVVKEAPPTYVFWYQGARMINYDVDRGVNTSLDRDHSILTVASVTESHAGNYTCAPDNASPSSVLVHVVVETDESPSSGRGSQKGVNKTPVRQLGVKSASSAGPRVLLPQTLALFLLGLLLCDALMTFPRVFHSSL</sequence>
<keyword evidence="2" id="KW-0812">Transmembrane</keyword>